<name>A0AAD4JIM3_PERFH</name>
<evidence type="ECO:0000313" key="2">
    <source>
        <dbReference type="Proteomes" id="UP001190926"/>
    </source>
</evidence>
<dbReference type="AlphaFoldDB" id="A0AAD4JIM3"/>
<gene>
    <name evidence="1" type="ORF">C2S53_004216</name>
</gene>
<reference evidence="1 2" key="1">
    <citation type="journal article" date="2021" name="Nat. Commun.">
        <title>Incipient diploidization of the medicinal plant Perilla within 10,000 years.</title>
        <authorList>
            <person name="Zhang Y."/>
            <person name="Shen Q."/>
            <person name="Leng L."/>
            <person name="Zhang D."/>
            <person name="Chen S."/>
            <person name="Shi Y."/>
            <person name="Ning Z."/>
            <person name="Chen S."/>
        </authorList>
    </citation>
    <scope>NUCLEOTIDE SEQUENCE [LARGE SCALE GENOMIC DNA]</scope>
    <source>
        <strain evidence="2">cv. PC099</strain>
    </source>
</reference>
<comment type="caution">
    <text evidence="1">The sequence shown here is derived from an EMBL/GenBank/DDBJ whole genome shotgun (WGS) entry which is preliminary data.</text>
</comment>
<protein>
    <submittedName>
        <fullName evidence="1">Uncharacterized protein</fullName>
    </submittedName>
</protein>
<dbReference type="Proteomes" id="UP001190926">
    <property type="component" value="Unassembled WGS sequence"/>
</dbReference>
<evidence type="ECO:0000313" key="1">
    <source>
        <dbReference type="EMBL" id="KAH6834481.1"/>
    </source>
</evidence>
<dbReference type="EMBL" id="SDAM02000050">
    <property type="protein sequence ID" value="KAH6834481.1"/>
    <property type="molecule type" value="Genomic_DNA"/>
</dbReference>
<accession>A0AAD4JIM3</accession>
<proteinExistence type="predicted"/>
<keyword evidence="2" id="KW-1185">Reference proteome</keyword>
<sequence>MFTAVKFTDFPELDELRTTLFERYGTSLDEYVDKELAECLKLDKKLDLLQDIAVEPAEKEELRSKIIELNSMFVKTDSELDYLSTLDFRENLYIGCNVSTDAVQRYKDSHDEEVNNRIVEKVVLRCNVPN</sequence>
<organism evidence="1 2">
    <name type="scientific">Perilla frutescens var. hirtella</name>
    <name type="common">Perilla citriodora</name>
    <name type="synonym">Perilla setoyensis</name>
    <dbReference type="NCBI Taxonomy" id="608512"/>
    <lineage>
        <taxon>Eukaryota</taxon>
        <taxon>Viridiplantae</taxon>
        <taxon>Streptophyta</taxon>
        <taxon>Embryophyta</taxon>
        <taxon>Tracheophyta</taxon>
        <taxon>Spermatophyta</taxon>
        <taxon>Magnoliopsida</taxon>
        <taxon>eudicotyledons</taxon>
        <taxon>Gunneridae</taxon>
        <taxon>Pentapetalae</taxon>
        <taxon>asterids</taxon>
        <taxon>lamiids</taxon>
        <taxon>Lamiales</taxon>
        <taxon>Lamiaceae</taxon>
        <taxon>Nepetoideae</taxon>
        <taxon>Elsholtzieae</taxon>
        <taxon>Perilla</taxon>
    </lineage>
</organism>